<proteinExistence type="inferred from homology"/>
<evidence type="ECO:0000313" key="10">
    <source>
        <dbReference type="Proteomes" id="UP000662747"/>
    </source>
</evidence>
<feature type="domain" description="Transposase IS4-like" evidence="5">
    <location>
        <begin position="124"/>
        <end position="352"/>
    </location>
</feature>
<dbReference type="SUPFAM" id="SSF53098">
    <property type="entry name" value="Ribonuclease H-like"/>
    <property type="match status" value="1"/>
</dbReference>
<accession>A0ABX7NN56</accession>
<keyword evidence="2" id="KW-0815">Transposition</keyword>
<evidence type="ECO:0000313" key="7">
    <source>
        <dbReference type="EMBL" id="QSQ20277.1"/>
    </source>
</evidence>
<organism evidence="7 10">
    <name type="scientific">Pyxidicoccus parkwayensis</name>
    <dbReference type="NCBI Taxonomy" id="2813578"/>
    <lineage>
        <taxon>Bacteria</taxon>
        <taxon>Pseudomonadati</taxon>
        <taxon>Myxococcota</taxon>
        <taxon>Myxococcia</taxon>
        <taxon>Myxococcales</taxon>
        <taxon>Cystobacterineae</taxon>
        <taxon>Myxococcaceae</taxon>
        <taxon>Pyxidicoccus</taxon>
    </lineage>
</organism>
<dbReference type="EMBL" id="CP071090">
    <property type="protein sequence ID" value="QSQ23470.1"/>
    <property type="molecule type" value="Genomic_DNA"/>
</dbReference>
<dbReference type="Proteomes" id="UP000662747">
    <property type="component" value="Chromosome"/>
</dbReference>
<dbReference type="Gene3D" id="3.90.350.10">
    <property type="entry name" value="Transposase Inhibitor Protein From Tn5, Chain A, domain 1"/>
    <property type="match status" value="1"/>
</dbReference>
<dbReference type="EMBL" id="CP071090">
    <property type="protein sequence ID" value="QSQ20277.1"/>
    <property type="molecule type" value="Genomic_DNA"/>
</dbReference>
<evidence type="ECO:0000256" key="1">
    <source>
        <dbReference type="ARBA" id="ARBA00010075"/>
    </source>
</evidence>
<dbReference type="PANTHER" id="PTHR33258:SF1">
    <property type="entry name" value="TRANSPOSASE INSL FOR INSERTION SEQUENCE ELEMENT IS186A-RELATED"/>
    <property type="match status" value="1"/>
</dbReference>
<dbReference type="EMBL" id="CP071090">
    <property type="protein sequence ID" value="QSQ25188.1"/>
    <property type="molecule type" value="Genomic_DNA"/>
</dbReference>
<evidence type="ECO:0000313" key="6">
    <source>
        <dbReference type="EMBL" id="QSQ19786.1"/>
    </source>
</evidence>
<dbReference type="RefSeq" id="WP_206721368.1">
    <property type="nucleotide sequence ID" value="NZ_CP071090.1"/>
</dbReference>
<keyword evidence="10" id="KW-1185">Reference proteome</keyword>
<keyword evidence="4" id="KW-0233">DNA recombination</keyword>
<evidence type="ECO:0000313" key="9">
    <source>
        <dbReference type="EMBL" id="QSQ25188.1"/>
    </source>
</evidence>
<evidence type="ECO:0000259" key="5">
    <source>
        <dbReference type="Pfam" id="PF01609"/>
    </source>
</evidence>
<gene>
    <name evidence="8" type="ORF">JY651_00335</name>
    <name evidence="9" type="ORF">JY651_09760</name>
    <name evidence="6" type="ORF">JY651_31440</name>
    <name evidence="7" type="ORF">JY651_34160</name>
</gene>
<dbReference type="NCBIfam" id="NF033592">
    <property type="entry name" value="transpos_IS4_1"/>
    <property type="match status" value="1"/>
</dbReference>
<protein>
    <submittedName>
        <fullName evidence="7">IS4 family transposase</fullName>
    </submittedName>
</protein>
<dbReference type="Pfam" id="PF01609">
    <property type="entry name" value="DDE_Tnp_1"/>
    <property type="match status" value="1"/>
</dbReference>
<dbReference type="InterPro" id="IPR012337">
    <property type="entry name" value="RNaseH-like_sf"/>
</dbReference>
<comment type="similarity">
    <text evidence="1">Belongs to the transposase 11 family.</text>
</comment>
<reference evidence="7 10" key="1">
    <citation type="submission" date="2021-02" db="EMBL/GenBank/DDBJ databases">
        <title>De Novo genome assembly of isolated myxobacteria.</title>
        <authorList>
            <person name="Stevens D.C."/>
        </authorList>
    </citation>
    <scope>NUCLEOTIDE SEQUENCE [LARGE SCALE GENOMIC DNA]</scope>
    <source>
        <strain evidence="7">SCPEA002</strain>
        <strain evidence="10">SCPEA02</strain>
    </source>
</reference>
<dbReference type="InterPro" id="IPR047952">
    <property type="entry name" value="Transpos_IS4"/>
</dbReference>
<dbReference type="PANTHER" id="PTHR33258">
    <property type="entry name" value="TRANSPOSASE INSL FOR INSERTION SEQUENCE ELEMENT IS186A-RELATED"/>
    <property type="match status" value="1"/>
</dbReference>
<sequence>MKTSTPRAKVAEGLRALVSAEDILEAARRLGALQRQRKVDLVALVESTVAAVTPMPGTQTTAFANYIALTGQKLSPSAFFERFNHAFGQLMREVASRAVQAVREAVGEDTPFNELGALLDAFTDVQVADSTCQLLQRLAADWAPSTSEARPAAFKWHALVSLKDELPVADGVTPQRTQDTRALPDEALSPGTLTFMDLGYTDTGRFLDAIEAGAHFLVRLKAQHDPKLLRVHVGKGERVRARGMRLTDALLQGVLKAEDGVIDVDVQLEKHGRTAQARVVAVEGPEGERRWYLTTVGRDVLKAREVAEAYRLRWRVELLFKALKSGVGLTALRATRPGAVLSLVYAKVIALALSRLLELSMQQKAGEPGQEQATGRLALVLALTRCAPLLLSHAMMSRGVTLEQLEERILLIAEVTARSRQQRRERERRKREASLGSGG</sequence>
<dbReference type="InterPro" id="IPR002559">
    <property type="entry name" value="Transposase_11"/>
</dbReference>
<evidence type="ECO:0000313" key="8">
    <source>
        <dbReference type="EMBL" id="QSQ23470.1"/>
    </source>
</evidence>
<name>A0ABX7NN56_9BACT</name>
<evidence type="ECO:0000256" key="3">
    <source>
        <dbReference type="ARBA" id="ARBA00023125"/>
    </source>
</evidence>
<keyword evidence="3" id="KW-0238">DNA-binding</keyword>
<evidence type="ECO:0000256" key="4">
    <source>
        <dbReference type="ARBA" id="ARBA00023172"/>
    </source>
</evidence>
<evidence type="ECO:0000256" key="2">
    <source>
        <dbReference type="ARBA" id="ARBA00022578"/>
    </source>
</evidence>
<dbReference type="EMBL" id="CP071090">
    <property type="protein sequence ID" value="QSQ19786.1"/>
    <property type="molecule type" value="Genomic_DNA"/>
</dbReference>